<evidence type="ECO:0000256" key="2">
    <source>
        <dbReference type="ARBA" id="ARBA00022448"/>
    </source>
</evidence>
<feature type="compositionally biased region" description="Basic and acidic residues" evidence="9">
    <location>
        <begin position="645"/>
        <end position="654"/>
    </location>
</feature>
<dbReference type="PRINTS" id="PR01333">
    <property type="entry name" value="2POREKCHANEL"/>
</dbReference>
<name>A0A8H5D144_9AGAR</name>
<dbReference type="PANTHER" id="PTHR11003:SF342">
    <property type="entry name" value="OUTWARD-RECTIFIER POTASSIUM CHANNEL TOK1"/>
    <property type="match status" value="1"/>
</dbReference>
<dbReference type="OrthoDB" id="297496at2759"/>
<feature type="transmembrane region" description="Helical" evidence="10">
    <location>
        <begin position="246"/>
        <end position="279"/>
    </location>
</feature>
<proteinExistence type="inferred from homology"/>
<dbReference type="Pfam" id="PF07885">
    <property type="entry name" value="Ion_trans_2"/>
    <property type="match status" value="2"/>
</dbReference>
<keyword evidence="6 10" id="KW-0472">Membrane</keyword>
<feature type="region of interest" description="Disordered" evidence="9">
    <location>
        <begin position="643"/>
        <end position="684"/>
    </location>
</feature>
<protein>
    <recommendedName>
        <fullName evidence="12">Potassium channel domain-containing protein</fullName>
    </recommendedName>
</protein>
<evidence type="ECO:0000259" key="12">
    <source>
        <dbReference type="Pfam" id="PF07885"/>
    </source>
</evidence>
<keyword evidence="4 10" id="KW-1133">Transmembrane helix</keyword>
<reference evidence="13 14" key="1">
    <citation type="journal article" date="2020" name="ISME J.">
        <title>Uncovering the hidden diversity of litter-decomposition mechanisms in mushroom-forming fungi.</title>
        <authorList>
            <person name="Floudas D."/>
            <person name="Bentzer J."/>
            <person name="Ahren D."/>
            <person name="Johansson T."/>
            <person name="Persson P."/>
            <person name="Tunlid A."/>
        </authorList>
    </citation>
    <scope>NUCLEOTIDE SEQUENCE [LARGE SCALE GENOMIC DNA]</scope>
    <source>
        <strain evidence="13 14">CBS 146.42</strain>
    </source>
</reference>
<dbReference type="Gene3D" id="1.10.287.70">
    <property type="match status" value="2"/>
</dbReference>
<feature type="region of interest" description="Disordered" evidence="9">
    <location>
        <begin position="489"/>
        <end position="516"/>
    </location>
</feature>
<keyword evidence="3 8" id="KW-0812">Transmembrane</keyword>
<evidence type="ECO:0000256" key="11">
    <source>
        <dbReference type="SAM" id="SignalP"/>
    </source>
</evidence>
<comment type="similarity">
    <text evidence="8">Belongs to the two pore domain potassium channel (TC 1.A.1.8) family.</text>
</comment>
<feature type="domain" description="Potassium channel" evidence="12">
    <location>
        <begin position="250"/>
        <end position="323"/>
    </location>
</feature>
<dbReference type="AlphaFoldDB" id="A0A8H5D144"/>
<feature type="domain" description="Potassium channel" evidence="12">
    <location>
        <begin position="543"/>
        <end position="584"/>
    </location>
</feature>
<feature type="signal peptide" evidence="11">
    <location>
        <begin position="1"/>
        <end position="22"/>
    </location>
</feature>
<evidence type="ECO:0000313" key="13">
    <source>
        <dbReference type="EMBL" id="KAF5351144.1"/>
    </source>
</evidence>
<dbReference type="PANTHER" id="PTHR11003">
    <property type="entry name" value="POTASSIUM CHANNEL, SUBFAMILY K"/>
    <property type="match status" value="1"/>
</dbReference>
<accession>A0A8H5D144</accession>
<dbReference type="GO" id="GO:0022841">
    <property type="term" value="F:potassium ion leak channel activity"/>
    <property type="evidence" value="ECO:0007669"/>
    <property type="project" value="TreeGrafter"/>
</dbReference>
<keyword evidence="5 8" id="KW-0406">Ion transport</keyword>
<evidence type="ECO:0000256" key="3">
    <source>
        <dbReference type="ARBA" id="ARBA00022692"/>
    </source>
</evidence>
<dbReference type="EMBL" id="JAACJO010000013">
    <property type="protein sequence ID" value="KAF5351144.1"/>
    <property type="molecule type" value="Genomic_DNA"/>
</dbReference>
<dbReference type="GO" id="GO:0030322">
    <property type="term" value="P:stabilization of membrane potential"/>
    <property type="evidence" value="ECO:0007669"/>
    <property type="project" value="TreeGrafter"/>
</dbReference>
<evidence type="ECO:0000256" key="4">
    <source>
        <dbReference type="ARBA" id="ARBA00022989"/>
    </source>
</evidence>
<dbReference type="InterPro" id="IPR003280">
    <property type="entry name" value="2pore_dom_K_chnl"/>
</dbReference>
<comment type="caution">
    <text evidence="13">The sequence shown here is derived from an EMBL/GenBank/DDBJ whole genome shotgun (WGS) entry which is preliminary data.</text>
</comment>
<feature type="transmembrane region" description="Helical" evidence="10">
    <location>
        <begin position="176"/>
        <end position="198"/>
    </location>
</feature>
<feature type="transmembrane region" description="Helical" evidence="10">
    <location>
        <begin position="100"/>
        <end position="121"/>
    </location>
</feature>
<feature type="transmembrane region" description="Helical" evidence="10">
    <location>
        <begin position="210"/>
        <end position="234"/>
    </location>
</feature>
<evidence type="ECO:0000256" key="1">
    <source>
        <dbReference type="ARBA" id="ARBA00004141"/>
    </source>
</evidence>
<keyword evidence="7 8" id="KW-0407">Ion channel</keyword>
<feature type="transmembrane region" description="Helical" evidence="10">
    <location>
        <begin position="532"/>
        <end position="554"/>
    </location>
</feature>
<feature type="compositionally biased region" description="Low complexity" evidence="9">
    <location>
        <begin position="490"/>
        <end position="507"/>
    </location>
</feature>
<feature type="chain" id="PRO_5034576599" description="Potassium channel domain-containing protein" evidence="11">
    <location>
        <begin position="23"/>
        <end position="746"/>
    </location>
</feature>
<keyword evidence="11" id="KW-0732">Signal</keyword>
<dbReference type="SUPFAM" id="SSF81324">
    <property type="entry name" value="Voltage-gated potassium channels"/>
    <property type="match status" value="2"/>
</dbReference>
<gene>
    <name evidence="13" type="ORF">D9756_008251</name>
</gene>
<feature type="compositionally biased region" description="Basic and acidic residues" evidence="9">
    <location>
        <begin position="20"/>
        <end position="30"/>
    </location>
</feature>
<organism evidence="13 14">
    <name type="scientific">Leucocoprinus leucothites</name>
    <dbReference type="NCBI Taxonomy" id="201217"/>
    <lineage>
        <taxon>Eukaryota</taxon>
        <taxon>Fungi</taxon>
        <taxon>Dikarya</taxon>
        <taxon>Basidiomycota</taxon>
        <taxon>Agaricomycotina</taxon>
        <taxon>Agaricomycetes</taxon>
        <taxon>Agaricomycetidae</taxon>
        <taxon>Agaricales</taxon>
        <taxon>Agaricineae</taxon>
        <taxon>Agaricaceae</taxon>
        <taxon>Leucocoprinus</taxon>
    </lineage>
</organism>
<dbReference type="GO" id="GO:0005886">
    <property type="term" value="C:plasma membrane"/>
    <property type="evidence" value="ECO:0007669"/>
    <property type="project" value="TreeGrafter"/>
</dbReference>
<evidence type="ECO:0000256" key="8">
    <source>
        <dbReference type="RuleBase" id="RU003857"/>
    </source>
</evidence>
<dbReference type="Proteomes" id="UP000559027">
    <property type="component" value="Unassembled WGS sequence"/>
</dbReference>
<evidence type="ECO:0000256" key="9">
    <source>
        <dbReference type="SAM" id="MobiDB-lite"/>
    </source>
</evidence>
<evidence type="ECO:0000313" key="14">
    <source>
        <dbReference type="Proteomes" id="UP000559027"/>
    </source>
</evidence>
<evidence type="ECO:0000256" key="7">
    <source>
        <dbReference type="ARBA" id="ARBA00023303"/>
    </source>
</evidence>
<dbReference type="GO" id="GO:0015271">
    <property type="term" value="F:outward rectifier potassium channel activity"/>
    <property type="evidence" value="ECO:0007669"/>
    <property type="project" value="TreeGrafter"/>
</dbReference>
<sequence length="746" mass="83610">MPLQALFLPFHLLFSRHDAGNAADPEKEPTTEEEQGRDDNVTEPSRSTLNTFMPPFNPRGGTRNDQTKQEYWPRSLAATFNAPIPTQNQIPDLHANGFRVLPLISGVFVPFAILLAIPGLTEHWYIRTNALHQVVEFESNPLYLRAMLAFSMACAVVTNICLLIRLLEKMVKKMTFICIAALSVHDILDAIVIIMFIIKTQKDDGFILGQAFWMTLCSTLASLVTNVTLILDYWMTQTLNATRSLTIIIIVLLCYVALGAAVHAPLLSISFVNALYFTVVCIETVGFGDIDPKTPGARIFSSLFTTGGIVILAVAIGLIREALLEAIQANLYARIRRARKQRIIRKWKSAVQWRLENARLPVWVPVHRAENDLRWPREMEIKNGRWRRFWWRFFRHGDSGNGERGLAPAHSAKRMRLNLMALSEAQLQAAAMEAGAPLPELLPHHPYFNDRSYSSYGGPEVISPTHHRLGHMTSVLRNFAYAVSIGQSPSTVGDSGEVSSSDSGTGSRIEGHGNSADGLTDVELEREERRMFAIRITFALGLFLAFWLAGSAIFMATEKWSFWLALYFCFLTFSTVGYGEMTSLSFRPRLTLNFELGDPAPQTPAGRSVFVGWALCGIATMAILISLLADRYSERYKTMISSAESKMDGDRPRVEQGSNNPPPPPTGNRVTFSDKNTAGREKHSDIGCRERFYENEEVVSRLDSLKALVVDEGAHKDDRFLHTLESELQSMLLLARRSRKQPSRDE</sequence>
<dbReference type="InterPro" id="IPR013099">
    <property type="entry name" value="K_chnl_dom"/>
</dbReference>
<evidence type="ECO:0000256" key="10">
    <source>
        <dbReference type="SAM" id="Phobius"/>
    </source>
</evidence>
<feature type="transmembrane region" description="Helical" evidence="10">
    <location>
        <begin position="141"/>
        <end position="164"/>
    </location>
</feature>
<evidence type="ECO:0000256" key="5">
    <source>
        <dbReference type="ARBA" id="ARBA00023065"/>
    </source>
</evidence>
<keyword evidence="2 8" id="KW-0813">Transport</keyword>
<keyword evidence="14" id="KW-1185">Reference proteome</keyword>
<dbReference type="CDD" id="cd00637">
    <property type="entry name" value="7tm_classA_rhodopsin-like"/>
    <property type="match status" value="1"/>
</dbReference>
<feature type="transmembrane region" description="Helical" evidence="10">
    <location>
        <begin position="560"/>
        <end position="579"/>
    </location>
</feature>
<comment type="subcellular location">
    <subcellularLocation>
        <location evidence="1">Membrane</location>
        <topology evidence="1">Multi-pass membrane protein</topology>
    </subcellularLocation>
</comment>
<feature type="transmembrane region" description="Helical" evidence="10">
    <location>
        <begin position="299"/>
        <end position="319"/>
    </location>
</feature>
<feature type="transmembrane region" description="Helical" evidence="10">
    <location>
        <begin position="609"/>
        <end position="629"/>
    </location>
</feature>
<evidence type="ECO:0000256" key="6">
    <source>
        <dbReference type="ARBA" id="ARBA00023136"/>
    </source>
</evidence>
<feature type="region of interest" description="Disordered" evidence="9">
    <location>
        <begin position="20"/>
        <end position="66"/>
    </location>
</feature>
<feature type="compositionally biased region" description="Polar residues" evidence="9">
    <location>
        <begin position="42"/>
        <end position="51"/>
    </location>
</feature>